<dbReference type="PANTHER" id="PTHR23506:SF23">
    <property type="entry name" value="GH10249P"/>
    <property type="match status" value="1"/>
</dbReference>
<dbReference type="InterPro" id="IPR020846">
    <property type="entry name" value="MFS_dom"/>
</dbReference>
<gene>
    <name evidence="9" type="ORF">A9A59_0614</name>
</gene>
<accession>A0A2A9HCE5</accession>
<dbReference type="RefSeq" id="WP_098502875.1">
    <property type="nucleotide sequence ID" value="NZ_PDJQ01000001.1"/>
</dbReference>
<feature type="transmembrane region" description="Helical" evidence="7">
    <location>
        <begin position="104"/>
        <end position="126"/>
    </location>
</feature>
<feature type="transmembrane region" description="Helical" evidence="7">
    <location>
        <begin position="79"/>
        <end position="98"/>
    </location>
</feature>
<evidence type="ECO:0000256" key="1">
    <source>
        <dbReference type="ARBA" id="ARBA00004651"/>
    </source>
</evidence>
<dbReference type="Pfam" id="PF07690">
    <property type="entry name" value="MFS_1"/>
    <property type="match status" value="1"/>
</dbReference>
<feature type="domain" description="Major facilitator superfamily (MFS) profile" evidence="8">
    <location>
        <begin position="12"/>
        <end position="394"/>
    </location>
</feature>
<evidence type="ECO:0000256" key="3">
    <source>
        <dbReference type="ARBA" id="ARBA00022475"/>
    </source>
</evidence>
<keyword evidence="5 7" id="KW-1133">Transmembrane helix</keyword>
<dbReference type="GO" id="GO:0022857">
    <property type="term" value="F:transmembrane transporter activity"/>
    <property type="evidence" value="ECO:0007669"/>
    <property type="project" value="InterPro"/>
</dbReference>
<keyword evidence="4 7" id="KW-0812">Transmembrane</keyword>
<comment type="caution">
    <text evidence="9">The sequence shown here is derived from an EMBL/GenBank/DDBJ whole genome shotgun (WGS) entry which is preliminary data.</text>
</comment>
<keyword evidence="10" id="KW-1185">Reference proteome</keyword>
<feature type="transmembrane region" description="Helical" evidence="7">
    <location>
        <begin position="370"/>
        <end position="390"/>
    </location>
</feature>
<feature type="transmembrane region" description="Helical" evidence="7">
    <location>
        <begin position="212"/>
        <end position="237"/>
    </location>
</feature>
<keyword evidence="6 7" id="KW-0472">Membrane</keyword>
<dbReference type="Pfam" id="PF05977">
    <property type="entry name" value="MFS_3"/>
    <property type="match status" value="1"/>
</dbReference>
<evidence type="ECO:0000313" key="10">
    <source>
        <dbReference type="Proteomes" id="UP000223071"/>
    </source>
</evidence>
<reference evidence="9 10" key="1">
    <citation type="submission" date="2017-09" db="EMBL/GenBank/DDBJ databases">
        <title>Sequencing the genomes of two abundant thermophiles in Great Basin hot springs: Thermocrinis jamiesonii and novel Chloroflexi Thermoflexus hugenholtzii.</title>
        <authorList>
            <person name="Hedlund B."/>
        </authorList>
    </citation>
    <scope>NUCLEOTIDE SEQUENCE [LARGE SCALE GENOMIC DNA]</scope>
    <source>
        <strain evidence="9 10">G233</strain>
    </source>
</reference>
<feature type="transmembrane region" description="Helical" evidence="7">
    <location>
        <begin position="48"/>
        <end position="67"/>
    </location>
</feature>
<dbReference type="AlphaFoldDB" id="A0A2A9HCE5"/>
<dbReference type="PROSITE" id="PS50850">
    <property type="entry name" value="MFS"/>
    <property type="match status" value="1"/>
</dbReference>
<dbReference type="Proteomes" id="UP000223071">
    <property type="component" value="Unassembled WGS sequence"/>
</dbReference>
<feature type="transmembrane region" description="Helical" evidence="7">
    <location>
        <begin position="249"/>
        <end position="268"/>
    </location>
</feature>
<dbReference type="InterPro" id="IPR011701">
    <property type="entry name" value="MFS"/>
</dbReference>
<evidence type="ECO:0000256" key="2">
    <source>
        <dbReference type="ARBA" id="ARBA00022448"/>
    </source>
</evidence>
<dbReference type="InterPro" id="IPR050930">
    <property type="entry name" value="MFS_Vesicular_Transporter"/>
</dbReference>
<evidence type="ECO:0000256" key="5">
    <source>
        <dbReference type="ARBA" id="ARBA00022989"/>
    </source>
</evidence>
<comment type="subcellular location">
    <subcellularLocation>
        <location evidence="1">Cell membrane</location>
        <topology evidence="1">Multi-pass membrane protein</topology>
    </subcellularLocation>
</comment>
<evidence type="ECO:0000256" key="7">
    <source>
        <dbReference type="SAM" id="Phobius"/>
    </source>
</evidence>
<dbReference type="GO" id="GO:0005886">
    <property type="term" value="C:plasma membrane"/>
    <property type="evidence" value="ECO:0007669"/>
    <property type="project" value="UniProtKB-SubCell"/>
</dbReference>
<dbReference type="InterPro" id="IPR036259">
    <property type="entry name" value="MFS_trans_sf"/>
</dbReference>
<feature type="transmembrane region" description="Helical" evidence="7">
    <location>
        <begin position="172"/>
        <end position="191"/>
    </location>
</feature>
<sequence>MDGSLPPGFRRYPLPLALAILLVQGALGIILFAAFQEWVPRELDTSDAWGGYLLAAYGAARFLLETPTGALADRVERRAGLLFGFLLMLPAIALMGAVRDARAYLAFAAMLGAATAFLWPAAYAIAADLYPVDRRGKVIGFLNLAQLAGFGIGALGGAFIVDHAGGRELFGAAAVSVGLAFAAALLGIPNYRGGSLFRRVDGPARPPLRAVLTGRVAALAGLILLASIALAMLVPAIRPYGERELGVTFSRLTLALVPAVAVGALLYIPAGDLADRFGRWKPFAAGQLCLVAGLLVLAATASLPVAMGAATLVFAGNVLTVPAWNAAVMDLAPESHRGTLIGLSVALSGLALALGPALGGFVVGRWGAEAAFLVSALLAALATSAIAAYARGAPPARR</sequence>
<evidence type="ECO:0000256" key="4">
    <source>
        <dbReference type="ARBA" id="ARBA00022692"/>
    </source>
</evidence>
<proteinExistence type="predicted"/>
<dbReference type="InterPro" id="IPR010290">
    <property type="entry name" value="TM_effector"/>
</dbReference>
<feature type="transmembrane region" description="Helical" evidence="7">
    <location>
        <begin position="305"/>
        <end position="328"/>
    </location>
</feature>
<dbReference type="PANTHER" id="PTHR23506">
    <property type="entry name" value="GH10249P"/>
    <property type="match status" value="1"/>
</dbReference>
<name>A0A2A9HCE5_TEPT2</name>
<feature type="transmembrane region" description="Helical" evidence="7">
    <location>
        <begin position="12"/>
        <end position="36"/>
    </location>
</feature>
<dbReference type="EMBL" id="PDJQ01000001">
    <property type="protein sequence ID" value="PFG73418.1"/>
    <property type="molecule type" value="Genomic_DNA"/>
</dbReference>
<feature type="transmembrane region" description="Helical" evidence="7">
    <location>
        <begin position="280"/>
        <end position="299"/>
    </location>
</feature>
<feature type="transmembrane region" description="Helical" evidence="7">
    <location>
        <begin position="138"/>
        <end position="160"/>
    </location>
</feature>
<protein>
    <submittedName>
        <fullName evidence="9">Putative MFS family arabinose efflux permease</fullName>
    </submittedName>
</protein>
<dbReference type="CDD" id="cd17325">
    <property type="entry name" value="MFS_MdtG_SLC18_like"/>
    <property type="match status" value="1"/>
</dbReference>
<feature type="transmembrane region" description="Helical" evidence="7">
    <location>
        <begin position="340"/>
        <end position="364"/>
    </location>
</feature>
<organism evidence="9 10">
    <name type="scientific">Tepidiforma thermophila (strain KCTC 52669 / CGMCC 1.13589 / G233)</name>
    <dbReference type="NCBI Taxonomy" id="2761530"/>
    <lineage>
        <taxon>Bacteria</taxon>
        <taxon>Bacillati</taxon>
        <taxon>Chloroflexota</taxon>
        <taxon>Tepidiformia</taxon>
        <taxon>Tepidiformales</taxon>
        <taxon>Tepidiformaceae</taxon>
        <taxon>Tepidiforma</taxon>
    </lineage>
</organism>
<dbReference type="Gene3D" id="1.20.1250.20">
    <property type="entry name" value="MFS general substrate transporter like domains"/>
    <property type="match status" value="2"/>
</dbReference>
<evidence type="ECO:0000259" key="8">
    <source>
        <dbReference type="PROSITE" id="PS50850"/>
    </source>
</evidence>
<evidence type="ECO:0000313" key="9">
    <source>
        <dbReference type="EMBL" id="PFG73418.1"/>
    </source>
</evidence>
<evidence type="ECO:0000256" key="6">
    <source>
        <dbReference type="ARBA" id="ARBA00023136"/>
    </source>
</evidence>
<dbReference type="SUPFAM" id="SSF103473">
    <property type="entry name" value="MFS general substrate transporter"/>
    <property type="match status" value="1"/>
</dbReference>
<keyword evidence="3" id="KW-1003">Cell membrane</keyword>
<keyword evidence="2" id="KW-0813">Transport</keyword>